<evidence type="ECO:0000256" key="1">
    <source>
        <dbReference type="SAM" id="Phobius"/>
    </source>
</evidence>
<evidence type="ECO:0000313" key="2">
    <source>
        <dbReference type="EMBL" id="AEW45013.1"/>
    </source>
</evidence>
<dbReference type="Proteomes" id="UP000009135">
    <property type="component" value="Chromosome"/>
</dbReference>
<keyword evidence="3" id="KW-1185">Reference proteome</keyword>
<dbReference type="OrthoDB" id="9833453at2"/>
<dbReference type="AlphaFoldDB" id="H6N5Q3"/>
<gene>
    <name evidence="2" type="ordered locus">MHC_00735</name>
</gene>
<organism evidence="2 3">
    <name type="scientific">Mycoplasma haemocanis (strain Illinois)</name>
    <dbReference type="NCBI Taxonomy" id="1111676"/>
    <lineage>
        <taxon>Bacteria</taxon>
        <taxon>Bacillati</taxon>
        <taxon>Mycoplasmatota</taxon>
        <taxon>Mollicutes</taxon>
        <taxon>Mycoplasmataceae</taxon>
        <taxon>Mycoplasma</taxon>
    </lineage>
</organism>
<dbReference type="STRING" id="1111676.MHC_00735"/>
<feature type="transmembrane region" description="Helical" evidence="1">
    <location>
        <begin position="6"/>
        <end position="28"/>
    </location>
</feature>
<name>H6N5Q3_MYCHN</name>
<dbReference type="KEGG" id="mhe:MHC_00735"/>
<accession>H6N5Q3</accession>
<sequence>MPVVENMAWLGAIGALSAVGGIGTLYLSTKETIHDYVRHRVLGNNDEFSDSWQQKFKDIKEGDFENIKSKEDLQKWCSESYLQTYRSFLQSDNNSLLAKVEKNCIQSLFEKFGDSLAKETKEHKTNYKKLKDYSGDLPKSLQKIKESLKDNPEDGDIKDFKAWCNSTSKKPYRGKDNPTFKLMETFCKK</sequence>
<evidence type="ECO:0000313" key="3">
    <source>
        <dbReference type="Proteomes" id="UP000009135"/>
    </source>
</evidence>
<proteinExistence type="predicted"/>
<protein>
    <submittedName>
        <fullName evidence="2">Uncharacterized protein</fullName>
    </submittedName>
</protein>
<dbReference type="HOGENOM" id="CLU_087258_1_0_14"/>
<dbReference type="EMBL" id="CP003199">
    <property type="protein sequence ID" value="AEW45013.1"/>
    <property type="molecule type" value="Genomic_DNA"/>
</dbReference>
<keyword evidence="1" id="KW-0812">Transmembrane</keyword>
<keyword evidence="1" id="KW-0472">Membrane</keyword>
<keyword evidence="1" id="KW-1133">Transmembrane helix</keyword>
<reference evidence="2 3" key="1">
    <citation type="journal article" date="2012" name="J. Bacteriol.">
        <title>Complete genome sequence of Mycoplasma haemocanis strain Illinois.</title>
        <authorList>
            <person name="do Nascimento N.C."/>
            <person name="Guimaraes A.M."/>
            <person name="Santos A.P."/>
            <person name="Sanmiguel P.J."/>
            <person name="Messick J.B."/>
        </authorList>
    </citation>
    <scope>NUCLEOTIDE SEQUENCE [LARGE SCALE GENOMIC DNA]</scope>
    <source>
        <strain evidence="2 3">Illinois</strain>
    </source>
</reference>